<dbReference type="Proteomes" id="UP000037685">
    <property type="component" value="Unassembled WGS sequence"/>
</dbReference>
<comment type="caution">
    <text evidence="1">The sequence shown here is derived from an EMBL/GenBank/DDBJ whole genome shotgun (WGS) entry which is preliminary data.</text>
</comment>
<proteinExistence type="predicted"/>
<dbReference type="RefSeq" id="WP_082333175.1">
    <property type="nucleotide sequence ID" value="NZ_CP020572.1"/>
</dbReference>
<sequence>MSPEEVLTLLAPWLEGPFTLEEARERYGPLVEKALKARALKPVPTRFGEVLVPSGKGRRALGLTRFYTPRPSTLEDLIAVRREVERLQGQGYRLVAFERRRRPLALLEKEGEKVLVVAAVGEGKVGGRDLTRQVDRVVVLVPEPGWATGRGRQVEVRAVWT</sequence>
<dbReference type="PATRIC" id="fig|271.14.peg.2459"/>
<name>A0A0M9AD40_THEAQ</name>
<dbReference type="AlphaFoldDB" id="A0A0M9AD40"/>
<evidence type="ECO:0000313" key="2">
    <source>
        <dbReference type="Proteomes" id="UP000037685"/>
    </source>
</evidence>
<reference evidence="1 2" key="1">
    <citation type="submission" date="2015-07" db="EMBL/GenBank/DDBJ databases">
        <authorList>
            <person name="Noorani M."/>
        </authorList>
    </citation>
    <scope>NUCLEOTIDE SEQUENCE [LARGE SCALE GENOMIC DNA]</scope>
    <source>
        <strain evidence="2">ATCC 25104 / DSM 625 / JCM 10724 / NBRC 103206 / NCIMB 11243 / YT-1</strain>
    </source>
</reference>
<accession>A0A0M9AD40</accession>
<gene>
    <name evidence="1" type="ORF">BVI061214_02382</name>
</gene>
<dbReference type="EMBL" id="LHCI01000107">
    <property type="protein sequence ID" value="KOX88958.1"/>
    <property type="molecule type" value="Genomic_DNA"/>
</dbReference>
<organism evidence="1 2">
    <name type="scientific">Thermus aquaticus</name>
    <dbReference type="NCBI Taxonomy" id="271"/>
    <lineage>
        <taxon>Bacteria</taxon>
        <taxon>Thermotogati</taxon>
        <taxon>Deinococcota</taxon>
        <taxon>Deinococci</taxon>
        <taxon>Thermales</taxon>
        <taxon>Thermaceae</taxon>
        <taxon>Thermus</taxon>
    </lineage>
</organism>
<evidence type="ECO:0000313" key="1">
    <source>
        <dbReference type="EMBL" id="KOX88958.1"/>
    </source>
</evidence>
<protein>
    <submittedName>
        <fullName evidence="1">Uncharacterized protein</fullName>
    </submittedName>
</protein>